<dbReference type="RefSeq" id="WP_109274958.1">
    <property type="nucleotide sequence ID" value="NZ_QFKX01000002.1"/>
</dbReference>
<evidence type="ECO:0000256" key="1">
    <source>
        <dbReference type="SAM" id="MobiDB-lite"/>
    </source>
</evidence>
<feature type="region of interest" description="Disordered" evidence="1">
    <location>
        <begin position="1"/>
        <end position="22"/>
    </location>
</feature>
<dbReference type="OrthoDB" id="5150223at2"/>
<comment type="caution">
    <text evidence="2">The sequence shown here is derived from an EMBL/GenBank/DDBJ whole genome shotgun (WGS) entry which is preliminary data.</text>
</comment>
<dbReference type="Proteomes" id="UP000245590">
    <property type="component" value="Unassembled WGS sequence"/>
</dbReference>
<keyword evidence="3" id="KW-1185">Reference proteome</keyword>
<protein>
    <submittedName>
        <fullName evidence="2">Uncharacterized protein</fullName>
    </submittedName>
</protein>
<organism evidence="2 3">
    <name type="scientific">Brachybacterium endophyticum</name>
    <dbReference type="NCBI Taxonomy" id="2182385"/>
    <lineage>
        <taxon>Bacteria</taxon>
        <taxon>Bacillati</taxon>
        <taxon>Actinomycetota</taxon>
        <taxon>Actinomycetes</taxon>
        <taxon>Micrococcales</taxon>
        <taxon>Dermabacteraceae</taxon>
        <taxon>Brachybacterium</taxon>
    </lineage>
</organism>
<proteinExistence type="predicted"/>
<evidence type="ECO:0000313" key="3">
    <source>
        <dbReference type="Proteomes" id="UP000245590"/>
    </source>
</evidence>
<dbReference type="AlphaFoldDB" id="A0A2U2RKP2"/>
<evidence type="ECO:0000313" key="2">
    <source>
        <dbReference type="EMBL" id="PWH06365.1"/>
    </source>
</evidence>
<dbReference type="EMBL" id="QFKX01000002">
    <property type="protein sequence ID" value="PWH06365.1"/>
    <property type="molecule type" value="Genomic_DNA"/>
</dbReference>
<reference evidence="2 3" key="1">
    <citation type="submission" date="2018-05" db="EMBL/GenBank/DDBJ databases">
        <title>Brachybacterium sp. M1HQ-2T, whole genome shotgun sequence.</title>
        <authorList>
            <person name="Tuo L."/>
        </authorList>
    </citation>
    <scope>NUCLEOTIDE SEQUENCE [LARGE SCALE GENOMIC DNA]</scope>
    <source>
        <strain evidence="2 3">M1HQ-2</strain>
    </source>
</reference>
<accession>A0A2U2RKP2</accession>
<gene>
    <name evidence="2" type="ORF">DEO23_05145</name>
</gene>
<name>A0A2U2RKP2_9MICO</name>
<sequence length="87" mass="9348">MGPSPKEARRHRAVLAPLQDPPPRSIDGRWVWFAGTGSTAPDQVTEQIARAVKGSGATELARATGSVTVRELTGKREDAARQLPGFR</sequence>